<dbReference type="RefSeq" id="WP_184390984.1">
    <property type="nucleotide sequence ID" value="NZ_JACHDB010000001.1"/>
</dbReference>
<evidence type="ECO:0000313" key="1">
    <source>
        <dbReference type="EMBL" id="MBB5431369.1"/>
    </source>
</evidence>
<reference evidence="1 2" key="1">
    <citation type="submission" date="2020-08" db="EMBL/GenBank/DDBJ databases">
        <title>Sequencing the genomes of 1000 actinobacteria strains.</title>
        <authorList>
            <person name="Klenk H.-P."/>
        </authorList>
    </citation>
    <scope>NUCLEOTIDE SEQUENCE [LARGE SCALE GENOMIC DNA]</scope>
    <source>
        <strain evidence="1 2">DSM 44551</strain>
    </source>
</reference>
<gene>
    <name evidence="1" type="ORF">HDA36_001453</name>
</gene>
<name>A0A7W8QJX6_9ACTN</name>
<sequence length="160" mass="17152">MTDILNTIDAALTAGTSAPWEHEPDEQTWTDPATGYTCRILRHPAMGHLCGYLHLPAGHPWADADPEDLADVEVHGGITYTTDGDDGGRVVGFDCCHHADLVPAHPFPGGVYRTADYVRGELGALAQAAAETAGDGAHVVSRDWAVGPDAMRWRPAREEE</sequence>
<dbReference type="AlphaFoldDB" id="A0A7W8QJX6"/>
<evidence type="ECO:0000313" key="2">
    <source>
        <dbReference type="Proteomes" id="UP000572635"/>
    </source>
</evidence>
<dbReference type="Proteomes" id="UP000572635">
    <property type="component" value="Unassembled WGS sequence"/>
</dbReference>
<keyword evidence="2" id="KW-1185">Reference proteome</keyword>
<protein>
    <submittedName>
        <fullName evidence="1">Uncharacterized protein</fullName>
    </submittedName>
</protein>
<accession>A0A7W8QJX6</accession>
<comment type="caution">
    <text evidence="1">The sequence shown here is derived from an EMBL/GenBank/DDBJ whole genome shotgun (WGS) entry which is preliminary data.</text>
</comment>
<organism evidence="1 2">
    <name type="scientific">Nocardiopsis composta</name>
    <dbReference type="NCBI Taxonomy" id="157465"/>
    <lineage>
        <taxon>Bacteria</taxon>
        <taxon>Bacillati</taxon>
        <taxon>Actinomycetota</taxon>
        <taxon>Actinomycetes</taxon>
        <taxon>Streptosporangiales</taxon>
        <taxon>Nocardiopsidaceae</taxon>
        <taxon>Nocardiopsis</taxon>
    </lineage>
</organism>
<proteinExistence type="predicted"/>
<dbReference type="EMBL" id="JACHDB010000001">
    <property type="protein sequence ID" value="MBB5431369.1"/>
    <property type="molecule type" value="Genomic_DNA"/>
</dbReference>